<keyword evidence="2" id="KW-1185">Reference proteome</keyword>
<protein>
    <submittedName>
        <fullName evidence="1">Predicted protein</fullName>
    </submittedName>
</protein>
<name>D2VPP2_NAEGR</name>
<dbReference type="EMBL" id="GG738887">
    <property type="protein sequence ID" value="EFC41240.1"/>
    <property type="molecule type" value="Genomic_DNA"/>
</dbReference>
<dbReference type="AlphaFoldDB" id="D2VPP2"/>
<gene>
    <name evidence="1" type="ORF">NAEGRDRAFT_51274</name>
</gene>
<accession>D2VPP2</accession>
<proteinExistence type="predicted"/>
<evidence type="ECO:0000313" key="1">
    <source>
        <dbReference type="EMBL" id="EFC41240.1"/>
    </source>
</evidence>
<dbReference type="VEuPathDB" id="AmoebaDB:NAEGRDRAFT_51274"/>
<dbReference type="GeneID" id="8855022"/>
<dbReference type="Proteomes" id="UP000006671">
    <property type="component" value="Unassembled WGS sequence"/>
</dbReference>
<dbReference type="RefSeq" id="XP_002673984.1">
    <property type="nucleotide sequence ID" value="XM_002673938.1"/>
</dbReference>
<dbReference type="InParanoid" id="D2VPP2"/>
<sequence>MLPAKISKKSSRKPRIAIPPSAMLMDPDGWARFATDLNVAATIARGNKKGIQQQMKQAMDKLKMKQLLESTLGCADIVLEIMSNYSDEEFLAELMKYLINFPDLRQLVDLMNASTSKIQHLKFKNFQLIYPESRFSKRIFKISPYLKKLTFDLEWSFIRNLTNEGKPKGVDNPIFALVNNLDLISSNIEELSFSNIIYNNSDLSLISHLGSKLTRLLFIRPPKNYDISTIAPNLEYYESHKFPHRSITIPTLCVSHPSQENILNHSSEKVRKLILRNTIGSCNELRSFLNDLLGKCYPNCEELIIPETFLQSLSKEDLKEPEIVCSLKRIIVNHSISTQPSKYGALKLALSFFFPSNTKILFETIQKEDNFGTLLSSNRSIKVDCYEDVLFKRIESTESHFKVLDNSLITEQIRKIKKKFIKCIISNNFSKFKRINESLDILEGLKRNKQLMLHTIHQAIENYHDIFDNDSLYMSISEKFDKCMSILEDEYISELDFAQYYNELEFLFHQMIKVIEENGYPTKVLFNEQWFNEQIVEIYGFQSDEVQVYEDSQEEMEKASFDLMQMDEVNIDMENVV</sequence>
<evidence type="ECO:0000313" key="2">
    <source>
        <dbReference type="Proteomes" id="UP000006671"/>
    </source>
</evidence>
<organism evidence="2">
    <name type="scientific">Naegleria gruberi</name>
    <name type="common">Amoeba</name>
    <dbReference type="NCBI Taxonomy" id="5762"/>
    <lineage>
        <taxon>Eukaryota</taxon>
        <taxon>Discoba</taxon>
        <taxon>Heterolobosea</taxon>
        <taxon>Tetramitia</taxon>
        <taxon>Eutetramitia</taxon>
        <taxon>Vahlkampfiidae</taxon>
        <taxon>Naegleria</taxon>
    </lineage>
</organism>
<dbReference type="KEGG" id="ngr:NAEGRDRAFT_51274"/>
<reference evidence="1 2" key="1">
    <citation type="journal article" date="2010" name="Cell">
        <title>The genome of Naegleria gruberi illuminates early eukaryotic versatility.</title>
        <authorList>
            <person name="Fritz-Laylin L.K."/>
            <person name="Prochnik S.E."/>
            <person name="Ginger M.L."/>
            <person name="Dacks J.B."/>
            <person name="Carpenter M.L."/>
            <person name="Field M.C."/>
            <person name="Kuo A."/>
            <person name="Paredez A."/>
            <person name="Chapman J."/>
            <person name="Pham J."/>
            <person name="Shu S."/>
            <person name="Neupane R."/>
            <person name="Cipriano M."/>
            <person name="Mancuso J."/>
            <person name="Tu H."/>
            <person name="Salamov A."/>
            <person name="Lindquist E."/>
            <person name="Shapiro H."/>
            <person name="Lucas S."/>
            <person name="Grigoriev I.V."/>
            <person name="Cande W.Z."/>
            <person name="Fulton C."/>
            <person name="Rokhsar D.S."/>
            <person name="Dawson S.C."/>
        </authorList>
    </citation>
    <scope>NUCLEOTIDE SEQUENCE [LARGE SCALE GENOMIC DNA]</scope>
    <source>
        <strain evidence="1 2">NEG-M</strain>
    </source>
</reference>